<comment type="caution">
    <text evidence="2">The sequence shown here is derived from an EMBL/GenBank/DDBJ whole genome shotgun (WGS) entry which is preliminary data.</text>
</comment>
<evidence type="ECO:0000313" key="3">
    <source>
        <dbReference type="Proteomes" id="UP001172102"/>
    </source>
</evidence>
<dbReference type="EMBL" id="JAUKUA010000007">
    <property type="protein sequence ID" value="KAK0705688.1"/>
    <property type="molecule type" value="Genomic_DNA"/>
</dbReference>
<keyword evidence="1" id="KW-0812">Transmembrane</keyword>
<feature type="transmembrane region" description="Helical" evidence="1">
    <location>
        <begin position="128"/>
        <end position="157"/>
    </location>
</feature>
<name>A0AA39ZXY7_9PEZI</name>
<proteinExistence type="predicted"/>
<accession>A0AA39ZXY7</accession>
<keyword evidence="3" id="KW-1185">Reference proteome</keyword>
<evidence type="ECO:0000256" key="1">
    <source>
        <dbReference type="SAM" id="Phobius"/>
    </source>
</evidence>
<reference evidence="2" key="1">
    <citation type="submission" date="2023-06" db="EMBL/GenBank/DDBJ databases">
        <title>Genome-scale phylogeny and comparative genomics of the fungal order Sordariales.</title>
        <authorList>
            <consortium name="Lawrence Berkeley National Laboratory"/>
            <person name="Hensen N."/>
            <person name="Bonometti L."/>
            <person name="Westerberg I."/>
            <person name="Brannstrom I.O."/>
            <person name="Guillou S."/>
            <person name="Cros-Aarteil S."/>
            <person name="Calhoun S."/>
            <person name="Haridas S."/>
            <person name="Kuo A."/>
            <person name="Mondo S."/>
            <person name="Pangilinan J."/>
            <person name="Riley R."/>
            <person name="Labutti K."/>
            <person name="Andreopoulos B."/>
            <person name="Lipzen A."/>
            <person name="Chen C."/>
            <person name="Yanf M."/>
            <person name="Daum C."/>
            <person name="Ng V."/>
            <person name="Clum A."/>
            <person name="Steindorff A."/>
            <person name="Ohm R."/>
            <person name="Martin F."/>
            <person name="Silar P."/>
            <person name="Natvig D."/>
            <person name="Lalanne C."/>
            <person name="Gautier V."/>
            <person name="Ament-Velasquez S.L."/>
            <person name="Kruys A."/>
            <person name="Hutchinson M.I."/>
            <person name="Powell A.J."/>
            <person name="Barry K."/>
            <person name="Miller A.N."/>
            <person name="Grigoriev I.V."/>
            <person name="Debuchy R."/>
            <person name="Gladieux P."/>
            <person name="Thoren M.H."/>
            <person name="Johannesson H."/>
        </authorList>
    </citation>
    <scope>NUCLEOTIDE SEQUENCE</scope>
    <source>
        <strain evidence="2">SMH4607-1</strain>
    </source>
</reference>
<feature type="transmembrane region" description="Helical" evidence="1">
    <location>
        <begin position="82"/>
        <end position="107"/>
    </location>
</feature>
<sequence>MQGLWGIQTRANPHGDAWGLGLVVWDSLVLVCLACSTIYCILRRSTHWEILSVLHTGMILLTVWSLFHCIDLIIHLERARVAYGYILVLALLDILRTLSDVTVVAGLRLAARRHRQRNVLSRPLHDSLLGVAVFVGLLWFLGLYQIGLNFSLCSVWLGFADVQTIKSIAAARSGFDVAFAAVNFFAAGGLCIALWDDAQESLPFEHPEATLPARQRLKTYEPPLILATLTLLVRSFIELVVVGELDRNPRHLGNIILARDVCYGLFSATFFILVAIATPTHSYVDPWDEDSREGERMEAAAREKMRADRVVVEERLGKWVEEFEEGVLERLAEVTQGRRTAPDFGVVVDEVWARLEEKGEDSVERMLRAEQEIVVEGTKERFKDCRPIFKRGLGRTVKGRMVQDEVKYGATVGGTSRCYPATTPRLARH</sequence>
<feature type="transmembrane region" description="Helical" evidence="1">
    <location>
        <begin position="20"/>
        <end position="42"/>
    </location>
</feature>
<dbReference type="AlphaFoldDB" id="A0AA39ZXY7"/>
<feature type="transmembrane region" description="Helical" evidence="1">
    <location>
        <begin position="263"/>
        <end position="284"/>
    </location>
</feature>
<gene>
    <name evidence="2" type="ORF">B0H67DRAFT_649997</name>
</gene>
<keyword evidence="1" id="KW-1133">Transmembrane helix</keyword>
<dbReference type="Proteomes" id="UP001172102">
    <property type="component" value="Unassembled WGS sequence"/>
</dbReference>
<feature type="transmembrane region" description="Helical" evidence="1">
    <location>
        <begin position="177"/>
        <end position="195"/>
    </location>
</feature>
<feature type="transmembrane region" description="Helical" evidence="1">
    <location>
        <begin position="54"/>
        <end position="76"/>
    </location>
</feature>
<feature type="transmembrane region" description="Helical" evidence="1">
    <location>
        <begin position="224"/>
        <end position="243"/>
    </location>
</feature>
<keyword evidence="1" id="KW-0472">Membrane</keyword>
<organism evidence="2 3">
    <name type="scientific">Lasiosphaeris hirsuta</name>
    <dbReference type="NCBI Taxonomy" id="260670"/>
    <lineage>
        <taxon>Eukaryota</taxon>
        <taxon>Fungi</taxon>
        <taxon>Dikarya</taxon>
        <taxon>Ascomycota</taxon>
        <taxon>Pezizomycotina</taxon>
        <taxon>Sordariomycetes</taxon>
        <taxon>Sordariomycetidae</taxon>
        <taxon>Sordariales</taxon>
        <taxon>Lasiosphaeriaceae</taxon>
        <taxon>Lasiosphaeris</taxon>
    </lineage>
</organism>
<protein>
    <submittedName>
        <fullName evidence="2">Uncharacterized protein</fullName>
    </submittedName>
</protein>
<evidence type="ECO:0000313" key="2">
    <source>
        <dbReference type="EMBL" id="KAK0705688.1"/>
    </source>
</evidence>